<accession>A0ABP1RXG8</accession>
<dbReference type="SUPFAM" id="SSF50814">
    <property type="entry name" value="Lipocalins"/>
    <property type="match status" value="1"/>
</dbReference>
<proteinExistence type="predicted"/>
<sequence>MPNFFLFSKWHHTSHITHLTPEEVNVFLRIWGLWFALITVLLPPVFSEVILNDISDVVEDDVDIDPFSVKEEGCPFVLERHGLDIAKLNGDWKMPYASLNWIADIGMALFNHSMKMSQLTSICPTVTLSRSKVSRQSNATWTLIWKCPKLHGEFELRCWPHISNSVSKYTCWNNRENRDFLVMVAATDHENWIALVRCSPGEPGKPSEGMSWAILSKTVPLDPERVGDILSLIEGYGFDAFEYQTELSYIDCPAYKRDTLQSEGVSN</sequence>
<name>A0ABP1RXG8_9HEXA</name>
<dbReference type="InterPro" id="IPR012674">
    <property type="entry name" value="Calycin"/>
</dbReference>
<evidence type="ECO:0000313" key="1">
    <source>
        <dbReference type="EMBL" id="CAL8138194.1"/>
    </source>
</evidence>
<protein>
    <submittedName>
        <fullName evidence="1">Uncharacterized protein</fullName>
    </submittedName>
</protein>
<comment type="caution">
    <text evidence="1">The sequence shown here is derived from an EMBL/GenBank/DDBJ whole genome shotgun (WGS) entry which is preliminary data.</text>
</comment>
<keyword evidence="2" id="KW-1185">Reference proteome</keyword>
<gene>
    <name evidence="1" type="ORF">ODALV1_LOCUS27257</name>
</gene>
<dbReference type="EMBL" id="CAXLJM020000122">
    <property type="protein sequence ID" value="CAL8138194.1"/>
    <property type="molecule type" value="Genomic_DNA"/>
</dbReference>
<evidence type="ECO:0000313" key="2">
    <source>
        <dbReference type="Proteomes" id="UP001642540"/>
    </source>
</evidence>
<dbReference type="Gene3D" id="2.40.128.20">
    <property type="match status" value="1"/>
</dbReference>
<reference evidence="1 2" key="1">
    <citation type="submission" date="2024-08" db="EMBL/GenBank/DDBJ databases">
        <authorList>
            <person name="Cucini C."/>
            <person name="Frati F."/>
        </authorList>
    </citation>
    <scope>NUCLEOTIDE SEQUENCE [LARGE SCALE GENOMIC DNA]</scope>
</reference>
<dbReference type="Proteomes" id="UP001642540">
    <property type="component" value="Unassembled WGS sequence"/>
</dbReference>
<organism evidence="1 2">
    <name type="scientific">Orchesella dallaii</name>
    <dbReference type="NCBI Taxonomy" id="48710"/>
    <lineage>
        <taxon>Eukaryota</taxon>
        <taxon>Metazoa</taxon>
        <taxon>Ecdysozoa</taxon>
        <taxon>Arthropoda</taxon>
        <taxon>Hexapoda</taxon>
        <taxon>Collembola</taxon>
        <taxon>Entomobryomorpha</taxon>
        <taxon>Entomobryoidea</taxon>
        <taxon>Orchesellidae</taxon>
        <taxon>Orchesellinae</taxon>
        <taxon>Orchesella</taxon>
    </lineage>
</organism>